<evidence type="ECO:0000313" key="3">
    <source>
        <dbReference type="Proteomes" id="UP000054538"/>
    </source>
</evidence>
<protein>
    <submittedName>
        <fullName evidence="2">Uncharacterized protein</fullName>
    </submittedName>
</protein>
<dbReference type="Proteomes" id="UP000054538">
    <property type="component" value="Unassembled WGS sequence"/>
</dbReference>
<feature type="compositionally biased region" description="Polar residues" evidence="1">
    <location>
        <begin position="206"/>
        <end position="224"/>
    </location>
</feature>
<feature type="region of interest" description="Disordered" evidence="1">
    <location>
        <begin position="329"/>
        <end position="348"/>
    </location>
</feature>
<dbReference type="OrthoDB" id="2692866at2759"/>
<sequence>MTGKKWTNEEQRAFLMGKKSNPMKAQLQAMLYSFWSSTYLEFFEKWPEVNNAFLGKAYDSLTKDKQKELGEQVTTCKGAKEECQRHAKVAVADVEALHTGNIGAKQQIMAIEGLSGMSGDWLNTIFHLSGWHASVYMGGPGPHLDGQLQAYSFHHGQAQSGGNFHELLADHQEQIIKPFTTFLHTCYSSFPPPLSEEGTPLPSQPPSLTGDLTPSTSRLSTPGPSVTLPAPGATVPLMPASALGNLTPVGITQYPVSGDAFQMDINAFSGGQLSLDKYGLPPLPGGFEDRDSSLSTNILLNASAATGARTGGTAQDIFRQLAPNASYPTVNPSCQTPPAPATCSPSQPELPASILASESTDMIASSTLANLSAPAPVQVIISTIANAPIAFSSAAMTPAPGGPL</sequence>
<reference evidence="2 3" key="1">
    <citation type="submission" date="2014-04" db="EMBL/GenBank/DDBJ databases">
        <authorList>
            <consortium name="DOE Joint Genome Institute"/>
            <person name="Kuo A."/>
            <person name="Kohler A."/>
            <person name="Jargeat P."/>
            <person name="Nagy L.G."/>
            <person name="Floudas D."/>
            <person name="Copeland A."/>
            <person name="Barry K.W."/>
            <person name="Cichocki N."/>
            <person name="Veneault-Fourrey C."/>
            <person name="LaButti K."/>
            <person name="Lindquist E.A."/>
            <person name="Lipzen A."/>
            <person name="Lundell T."/>
            <person name="Morin E."/>
            <person name="Murat C."/>
            <person name="Sun H."/>
            <person name="Tunlid A."/>
            <person name="Henrissat B."/>
            <person name="Grigoriev I.V."/>
            <person name="Hibbett D.S."/>
            <person name="Martin F."/>
            <person name="Nordberg H.P."/>
            <person name="Cantor M.N."/>
            <person name="Hua S.X."/>
        </authorList>
    </citation>
    <scope>NUCLEOTIDE SEQUENCE [LARGE SCALE GENOMIC DNA]</scope>
    <source>
        <strain evidence="2 3">Ve08.2h10</strain>
    </source>
</reference>
<feature type="region of interest" description="Disordered" evidence="1">
    <location>
        <begin position="193"/>
        <end position="225"/>
    </location>
</feature>
<keyword evidence="3" id="KW-1185">Reference proteome</keyword>
<evidence type="ECO:0000313" key="2">
    <source>
        <dbReference type="EMBL" id="KIK75091.1"/>
    </source>
</evidence>
<evidence type="ECO:0000256" key="1">
    <source>
        <dbReference type="SAM" id="MobiDB-lite"/>
    </source>
</evidence>
<feature type="non-terminal residue" evidence="2">
    <location>
        <position position="1"/>
    </location>
</feature>
<dbReference type="HOGENOM" id="CLU_682514_0_0_1"/>
<dbReference type="InParanoid" id="A0A0D0CVG2"/>
<dbReference type="AlphaFoldDB" id="A0A0D0CVG2"/>
<gene>
    <name evidence="2" type="ORF">PAXRUDRAFT_29107</name>
</gene>
<dbReference type="EMBL" id="KN828356">
    <property type="protein sequence ID" value="KIK75091.1"/>
    <property type="molecule type" value="Genomic_DNA"/>
</dbReference>
<reference evidence="3" key="2">
    <citation type="submission" date="2015-01" db="EMBL/GenBank/DDBJ databases">
        <title>Evolutionary Origins and Diversification of the Mycorrhizal Mutualists.</title>
        <authorList>
            <consortium name="DOE Joint Genome Institute"/>
            <consortium name="Mycorrhizal Genomics Consortium"/>
            <person name="Kohler A."/>
            <person name="Kuo A."/>
            <person name="Nagy L.G."/>
            <person name="Floudas D."/>
            <person name="Copeland A."/>
            <person name="Barry K.W."/>
            <person name="Cichocki N."/>
            <person name="Veneault-Fourrey C."/>
            <person name="LaButti K."/>
            <person name="Lindquist E.A."/>
            <person name="Lipzen A."/>
            <person name="Lundell T."/>
            <person name="Morin E."/>
            <person name="Murat C."/>
            <person name="Riley R."/>
            <person name="Ohm R."/>
            <person name="Sun H."/>
            <person name="Tunlid A."/>
            <person name="Henrissat B."/>
            <person name="Grigoriev I.V."/>
            <person name="Hibbett D.S."/>
            <person name="Martin F."/>
        </authorList>
    </citation>
    <scope>NUCLEOTIDE SEQUENCE [LARGE SCALE GENOMIC DNA]</scope>
    <source>
        <strain evidence="3">Ve08.2h10</strain>
    </source>
</reference>
<name>A0A0D0CVG2_9AGAM</name>
<organism evidence="2 3">
    <name type="scientific">Paxillus rubicundulus Ve08.2h10</name>
    <dbReference type="NCBI Taxonomy" id="930991"/>
    <lineage>
        <taxon>Eukaryota</taxon>
        <taxon>Fungi</taxon>
        <taxon>Dikarya</taxon>
        <taxon>Basidiomycota</taxon>
        <taxon>Agaricomycotina</taxon>
        <taxon>Agaricomycetes</taxon>
        <taxon>Agaricomycetidae</taxon>
        <taxon>Boletales</taxon>
        <taxon>Paxilineae</taxon>
        <taxon>Paxillaceae</taxon>
        <taxon>Paxillus</taxon>
    </lineage>
</organism>
<proteinExistence type="predicted"/>
<accession>A0A0D0CVG2</accession>